<keyword evidence="8" id="KW-1185">Reference proteome</keyword>
<dbReference type="FunFam" id="1.10.10.10:FF:000163">
    <property type="entry name" value="MarR family transcriptional regulator"/>
    <property type="match status" value="1"/>
</dbReference>
<keyword evidence="4" id="KW-0238">DNA-binding</keyword>
<dbReference type="PROSITE" id="PS50995">
    <property type="entry name" value="HTH_MARR_2"/>
    <property type="match status" value="1"/>
</dbReference>
<dbReference type="InterPro" id="IPR000835">
    <property type="entry name" value="HTH_MarR-typ"/>
</dbReference>
<organism evidence="7 8">
    <name type="scientific">Edaphobacter modestus</name>
    <dbReference type="NCBI Taxonomy" id="388466"/>
    <lineage>
        <taxon>Bacteria</taxon>
        <taxon>Pseudomonadati</taxon>
        <taxon>Acidobacteriota</taxon>
        <taxon>Terriglobia</taxon>
        <taxon>Terriglobales</taxon>
        <taxon>Acidobacteriaceae</taxon>
        <taxon>Edaphobacter</taxon>
    </lineage>
</organism>
<evidence type="ECO:0000256" key="4">
    <source>
        <dbReference type="ARBA" id="ARBA00023125"/>
    </source>
</evidence>
<dbReference type="GO" id="GO:0003677">
    <property type="term" value="F:DNA binding"/>
    <property type="evidence" value="ECO:0007669"/>
    <property type="project" value="UniProtKB-KW"/>
</dbReference>
<dbReference type="EMBL" id="SHKW01000002">
    <property type="protein sequence ID" value="RZU35777.1"/>
    <property type="molecule type" value="Genomic_DNA"/>
</dbReference>
<accession>A0A4Q7YEL6</accession>
<dbReference type="Gene3D" id="1.10.10.10">
    <property type="entry name" value="Winged helix-like DNA-binding domain superfamily/Winged helix DNA-binding domain"/>
    <property type="match status" value="1"/>
</dbReference>
<name>A0A4Q7YEL6_9BACT</name>
<dbReference type="PRINTS" id="PR00598">
    <property type="entry name" value="HTHMARR"/>
</dbReference>
<evidence type="ECO:0000256" key="3">
    <source>
        <dbReference type="ARBA" id="ARBA00023015"/>
    </source>
</evidence>
<feature type="domain" description="HTH marR-type" evidence="6">
    <location>
        <begin position="19"/>
        <end position="149"/>
    </location>
</feature>
<keyword evidence="5" id="KW-0804">Transcription</keyword>
<dbReference type="GO" id="GO:0005737">
    <property type="term" value="C:cytoplasm"/>
    <property type="evidence" value="ECO:0007669"/>
    <property type="project" value="UniProtKB-SubCell"/>
</dbReference>
<evidence type="ECO:0000313" key="7">
    <source>
        <dbReference type="EMBL" id="RZU35777.1"/>
    </source>
</evidence>
<dbReference type="GO" id="GO:0003700">
    <property type="term" value="F:DNA-binding transcription factor activity"/>
    <property type="evidence" value="ECO:0007669"/>
    <property type="project" value="InterPro"/>
</dbReference>
<dbReference type="SMART" id="SM00347">
    <property type="entry name" value="HTH_MARR"/>
    <property type="match status" value="1"/>
</dbReference>
<comment type="subcellular location">
    <subcellularLocation>
        <location evidence="1">Cytoplasm</location>
    </subcellularLocation>
</comment>
<gene>
    <name evidence="7" type="ORF">BDD14_5880</name>
</gene>
<comment type="caution">
    <text evidence="7">The sequence shown here is derived from an EMBL/GenBank/DDBJ whole genome shotgun (WGS) entry which is preliminary data.</text>
</comment>
<dbReference type="AlphaFoldDB" id="A0A4Q7YEL6"/>
<evidence type="ECO:0000256" key="5">
    <source>
        <dbReference type="ARBA" id="ARBA00023163"/>
    </source>
</evidence>
<dbReference type="GO" id="GO:0006950">
    <property type="term" value="P:response to stress"/>
    <property type="evidence" value="ECO:0007669"/>
    <property type="project" value="TreeGrafter"/>
</dbReference>
<dbReference type="InterPro" id="IPR055166">
    <property type="entry name" value="Transc_reg_Sar_Rot_HTH"/>
</dbReference>
<dbReference type="InterPro" id="IPR036390">
    <property type="entry name" value="WH_DNA-bd_sf"/>
</dbReference>
<dbReference type="InterPro" id="IPR036388">
    <property type="entry name" value="WH-like_DNA-bd_sf"/>
</dbReference>
<dbReference type="Proteomes" id="UP000292958">
    <property type="component" value="Unassembled WGS sequence"/>
</dbReference>
<evidence type="ECO:0000313" key="8">
    <source>
        <dbReference type="Proteomes" id="UP000292958"/>
    </source>
</evidence>
<dbReference type="RefSeq" id="WP_130424279.1">
    <property type="nucleotide sequence ID" value="NZ_SHKW01000002.1"/>
</dbReference>
<protein>
    <submittedName>
        <fullName evidence="7">MarR family transcriptional regulator</fullName>
    </submittedName>
</protein>
<keyword evidence="3" id="KW-0805">Transcription regulation</keyword>
<proteinExistence type="predicted"/>
<evidence type="ECO:0000259" key="6">
    <source>
        <dbReference type="PROSITE" id="PS50995"/>
    </source>
</evidence>
<keyword evidence="2" id="KW-0963">Cytoplasm</keyword>
<dbReference type="Pfam" id="PF22381">
    <property type="entry name" value="Staph_reg_Sar_Rot"/>
    <property type="match status" value="1"/>
</dbReference>
<sequence length="165" mass="18402">MANSENNVGKPTLEPLALSNFFCFALYSASLEMTKLYRGLLKDLGLTYPQYLVMVVLWEQNGLAVKEVGELLHLDSGTLTPLLKRLEKMGLIKRERNSEDERKVLISLTRTGDHLRKKALGIPGKVSCSLGISSKNADALQKAILNARDHIRAHRNSFDPEPIES</sequence>
<dbReference type="OrthoDB" id="9806864at2"/>
<evidence type="ECO:0000256" key="2">
    <source>
        <dbReference type="ARBA" id="ARBA00022490"/>
    </source>
</evidence>
<reference evidence="7 8" key="1">
    <citation type="submission" date="2019-02" db="EMBL/GenBank/DDBJ databases">
        <title>Genomic Encyclopedia of Archaeal and Bacterial Type Strains, Phase II (KMG-II): from individual species to whole genera.</title>
        <authorList>
            <person name="Goeker M."/>
        </authorList>
    </citation>
    <scope>NUCLEOTIDE SEQUENCE [LARGE SCALE GENOMIC DNA]</scope>
    <source>
        <strain evidence="7 8">DSM 18101</strain>
    </source>
</reference>
<evidence type="ECO:0000256" key="1">
    <source>
        <dbReference type="ARBA" id="ARBA00004496"/>
    </source>
</evidence>
<dbReference type="SUPFAM" id="SSF46785">
    <property type="entry name" value="Winged helix' DNA-binding domain"/>
    <property type="match status" value="1"/>
</dbReference>
<dbReference type="PANTHER" id="PTHR33164">
    <property type="entry name" value="TRANSCRIPTIONAL REGULATOR, MARR FAMILY"/>
    <property type="match status" value="1"/>
</dbReference>
<dbReference type="PANTHER" id="PTHR33164:SF5">
    <property type="entry name" value="ORGANIC HYDROPEROXIDE RESISTANCE TRANSCRIPTIONAL REGULATOR"/>
    <property type="match status" value="1"/>
</dbReference>
<dbReference type="InterPro" id="IPR039422">
    <property type="entry name" value="MarR/SlyA-like"/>
</dbReference>